<dbReference type="AlphaFoldDB" id="A0AAN9K3M3"/>
<evidence type="ECO:0000313" key="2">
    <source>
        <dbReference type="Proteomes" id="UP001359559"/>
    </source>
</evidence>
<gene>
    <name evidence="1" type="ORF">RJT34_05939</name>
</gene>
<protein>
    <submittedName>
        <fullName evidence="1">Uncharacterized protein</fullName>
    </submittedName>
</protein>
<name>A0AAN9K3M3_CLITE</name>
<comment type="caution">
    <text evidence="1">The sequence shown here is derived from an EMBL/GenBank/DDBJ whole genome shotgun (WGS) entry which is preliminary data.</text>
</comment>
<dbReference type="Gene3D" id="3.40.50.1820">
    <property type="entry name" value="alpha/beta hydrolase"/>
    <property type="match status" value="1"/>
</dbReference>
<dbReference type="EMBL" id="JAYKXN010000002">
    <property type="protein sequence ID" value="KAK7309316.1"/>
    <property type="molecule type" value="Genomic_DNA"/>
</dbReference>
<dbReference type="SUPFAM" id="SSF53474">
    <property type="entry name" value="alpha/beta-Hydrolases"/>
    <property type="match status" value="1"/>
</dbReference>
<evidence type="ECO:0000313" key="1">
    <source>
        <dbReference type="EMBL" id="KAK7309316.1"/>
    </source>
</evidence>
<dbReference type="Proteomes" id="UP001359559">
    <property type="component" value="Unassembled WGS sequence"/>
</dbReference>
<dbReference type="InterPro" id="IPR029058">
    <property type="entry name" value="AB_hydrolase_fold"/>
</dbReference>
<organism evidence="1 2">
    <name type="scientific">Clitoria ternatea</name>
    <name type="common">Butterfly pea</name>
    <dbReference type="NCBI Taxonomy" id="43366"/>
    <lineage>
        <taxon>Eukaryota</taxon>
        <taxon>Viridiplantae</taxon>
        <taxon>Streptophyta</taxon>
        <taxon>Embryophyta</taxon>
        <taxon>Tracheophyta</taxon>
        <taxon>Spermatophyta</taxon>
        <taxon>Magnoliopsida</taxon>
        <taxon>eudicotyledons</taxon>
        <taxon>Gunneridae</taxon>
        <taxon>Pentapetalae</taxon>
        <taxon>rosids</taxon>
        <taxon>fabids</taxon>
        <taxon>Fabales</taxon>
        <taxon>Fabaceae</taxon>
        <taxon>Papilionoideae</taxon>
        <taxon>50 kb inversion clade</taxon>
        <taxon>NPAAA clade</taxon>
        <taxon>indigoferoid/millettioid clade</taxon>
        <taxon>Phaseoleae</taxon>
        <taxon>Clitoria</taxon>
    </lineage>
</organism>
<reference evidence="1 2" key="1">
    <citation type="submission" date="2024-01" db="EMBL/GenBank/DDBJ databases">
        <title>The genomes of 5 underutilized Papilionoideae crops provide insights into root nodulation and disease resistance.</title>
        <authorList>
            <person name="Yuan L."/>
        </authorList>
    </citation>
    <scope>NUCLEOTIDE SEQUENCE [LARGE SCALE GENOMIC DNA]</scope>
    <source>
        <strain evidence="1">LY-2023</strain>
        <tissue evidence="1">Leaf</tissue>
    </source>
</reference>
<keyword evidence="2" id="KW-1185">Reference proteome</keyword>
<proteinExistence type="predicted"/>
<accession>A0AAN9K3M3</accession>
<sequence>MGVSRVCVCVCGDEKLPSIHTRSSLSFLTSLTCNNQQYNFYAGLGSRRFSRRSTSTSLVSKDILLIPEIGVLYRPNPTPKTNKLPLLLYFHRGAFCICSSSNPSYYNSLSSSTLSIKPSTCFKLFQR</sequence>